<feature type="region of interest" description="Disordered" evidence="1">
    <location>
        <begin position="77"/>
        <end position="108"/>
    </location>
</feature>
<comment type="caution">
    <text evidence="2">The sequence shown here is derived from an EMBL/GenBank/DDBJ whole genome shotgun (WGS) entry which is preliminary data.</text>
</comment>
<dbReference type="EMBL" id="JAXOJX010000022">
    <property type="protein sequence ID" value="MDZ5457783.1"/>
    <property type="molecule type" value="Genomic_DNA"/>
</dbReference>
<protein>
    <recommendedName>
        <fullName evidence="4">VCBS repeat-containing protein</fullName>
    </recommendedName>
</protein>
<sequence length="378" mass="40302">MKIASSSLQMASMHAESRQTDVKETMQAWNGNRRSTLNLEGHYASAGVGVAASSVEISEAGRRAAAQAEARASLREAALSASASESTAPASGTSATEGTSEEDEDNLPPRLKLIKSVVEKVLGEFIRLANARPLEAAQTAQTAQAGQAARRLDNATAVGMSYDKTVTHTESEQMHFEAQGVVKTADGQEISFQVALDMQRSYSSSESTHFQVGQAPKDPLVITYPGQVPELTDTKFDFDLDGDGNKEKISFVKSGSGFLVFDKNNDNKANDGKELFGTKTGNGFAELAELDVDKNGWVDENDPAFSQLKLWTKDEAGKDHLQGLLAANIGAISTQSTAAPFKFKDANNVEQGVMRQAGVYLQEDGKGAGTVGQVDLMV</sequence>
<feature type="region of interest" description="Disordered" evidence="1">
    <location>
        <begin position="1"/>
        <end position="29"/>
    </location>
</feature>
<dbReference type="PANTHER" id="PTHR39431">
    <property type="entry name" value="FRPA/C-RELATED PROTEIN"/>
    <property type="match status" value="1"/>
</dbReference>
<feature type="compositionally biased region" description="Low complexity" evidence="1">
    <location>
        <begin position="77"/>
        <end position="98"/>
    </location>
</feature>
<evidence type="ECO:0008006" key="4">
    <source>
        <dbReference type="Google" id="ProtNLM"/>
    </source>
</evidence>
<keyword evidence="3" id="KW-1185">Reference proteome</keyword>
<organism evidence="2 3">
    <name type="scientific">Azohydromonas lata</name>
    <dbReference type="NCBI Taxonomy" id="45677"/>
    <lineage>
        <taxon>Bacteria</taxon>
        <taxon>Pseudomonadati</taxon>
        <taxon>Pseudomonadota</taxon>
        <taxon>Betaproteobacteria</taxon>
        <taxon>Burkholderiales</taxon>
        <taxon>Sphaerotilaceae</taxon>
        <taxon>Azohydromonas</taxon>
    </lineage>
</organism>
<feature type="compositionally biased region" description="Basic and acidic residues" evidence="1">
    <location>
        <begin position="15"/>
        <end position="24"/>
    </location>
</feature>
<dbReference type="Proteomes" id="UP001293718">
    <property type="component" value="Unassembled WGS sequence"/>
</dbReference>
<feature type="compositionally biased region" description="Polar residues" evidence="1">
    <location>
        <begin position="1"/>
        <end position="10"/>
    </location>
</feature>
<evidence type="ECO:0000256" key="1">
    <source>
        <dbReference type="SAM" id="MobiDB-lite"/>
    </source>
</evidence>
<evidence type="ECO:0000313" key="2">
    <source>
        <dbReference type="EMBL" id="MDZ5457783.1"/>
    </source>
</evidence>
<accession>A0ABU5IF82</accession>
<reference evidence="2 3" key="1">
    <citation type="submission" date="2023-11" db="EMBL/GenBank/DDBJ databases">
        <title>Draft genome of Azohydromonas lata strain H1 (DSM1123), a polyhydroxyalkanoate producer.</title>
        <authorList>
            <person name="Traversa D."/>
            <person name="D'Addabbo P."/>
            <person name="Pazzani C."/>
            <person name="Manzari C."/>
            <person name="Chiara M."/>
            <person name="Scrascia M."/>
        </authorList>
    </citation>
    <scope>NUCLEOTIDE SEQUENCE [LARGE SCALE GENOMIC DNA]</scope>
    <source>
        <strain evidence="2 3">H1</strain>
    </source>
</reference>
<dbReference type="PANTHER" id="PTHR39431:SF1">
    <property type="entry name" value="FRPA_C-RELATED PROTEIN"/>
    <property type="match status" value="1"/>
</dbReference>
<dbReference type="RefSeq" id="WP_322466000.1">
    <property type="nucleotide sequence ID" value="NZ_JAXOJX010000022.1"/>
</dbReference>
<gene>
    <name evidence="2" type="ORF">SM757_14480</name>
</gene>
<name>A0ABU5IF82_9BURK</name>
<proteinExistence type="predicted"/>
<evidence type="ECO:0000313" key="3">
    <source>
        <dbReference type="Proteomes" id="UP001293718"/>
    </source>
</evidence>